<protein>
    <submittedName>
        <fullName evidence="1">Protein ccc1</fullName>
    </submittedName>
</protein>
<keyword evidence="2" id="KW-1185">Reference proteome</keyword>
<sequence length="237" mass="26825">MTETHSKRTPYVHDFILDFADGLTVPFALTAGLSSLGDPKFVITAGLAELFSGSISMGKHIHPKSSKLNRFFHLGRAQVLHDLYRHVSAGLGAYLAAVTDRQRYQAEYQRLQGETEKKPKQEKQQIYQKFCSYSIGASRDHVHDFLDALYRDKLGWSQFVLDFYLKLEEPRRREAYLTALTMGLAYFIGSLLPMVPYFAIRHPTTALFISIGITAFILVVFGFLKAKHVGCTLQQSI</sequence>
<dbReference type="Proteomes" id="UP001172386">
    <property type="component" value="Unassembled WGS sequence"/>
</dbReference>
<reference evidence="1" key="1">
    <citation type="submission" date="2022-10" db="EMBL/GenBank/DDBJ databases">
        <title>Culturing micro-colonial fungi from biological soil crusts in the Mojave desert and describing Neophaeococcomyces mojavensis, and introducing the new genera and species Taxawa tesnikishii.</title>
        <authorList>
            <person name="Kurbessoian T."/>
            <person name="Stajich J.E."/>
        </authorList>
    </citation>
    <scope>NUCLEOTIDE SEQUENCE</scope>
    <source>
        <strain evidence="1">JES_112</strain>
    </source>
</reference>
<dbReference type="EMBL" id="JAPDRQ010000121">
    <property type="protein sequence ID" value="KAJ9654452.1"/>
    <property type="molecule type" value="Genomic_DNA"/>
</dbReference>
<name>A0ACC3A2Y1_9EURO</name>
<gene>
    <name evidence="1" type="primary">CCC1</name>
    <name evidence="1" type="ORF">H2198_006532</name>
</gene>
<comment type="caution">
    <text evidence="1">The sequence shown here is derived from an EMBL/GenBank/DDBJ whole genome shotgun (WGS) entry which is preliminary data.</text>
</comment>
<proteinExistence type="predicted"/>
<organism evidence="1 2">
    <name type="scientific">Neophaeococcomyces mojaviensis</name>
    <dbReference type="NCBI Taxonomy" id="3383035"/>
    <lineage>
        <taxon>Eukaryota</taxon>
        <taxon>Fungi</taxon>
        <taxon>Dikarya</taxon>
        <taxon>Ascomycota</taxon>
        <taxon>Pezizomycotina</taxon>
        <taxon>Eurotiomycetes</taxon>
        <taxon>Chaetothyriomycetidae</taxon>
        <taxon>Chaetothyriales</taxon>
        <taxon>Chaetothyriales incertae sedis</taxon>
        <taxon>Neophaeococcomyces</taxon>
    </lineage>
</organism>
<accession>A0ACC3A2Y1</accession>
<evidence type="ECO:0000313" key="1">
    <source>
        <dbReference type="EMBL" id="KAJ9654452.1"/>
    </source>
</evidence>
<evidence type="ECO:0000313" key="2">
    <source>
        <dbReference type="Proteomes" id="UP001172386"/>
    </source>
</evidence>